<accession>A0A066WZU2</accession>
<sequence>MELKDLIKKYYDSNDKTEKSELRTEILKKKTKLDLPKAFEVPILAHYDTFIMTGKKTSLESMLHFVS</sequence>
<organism evidence="1 2">
    <name type="scientific">Flavobacterium seoulense</name>
    <dbReference type="NCBI Taxonomy" id="1492738"/>
    <lineage>
        <taxon>Bacteria</taxon>
        <taxon>Pseudomonadati</taxon>
        <taxon>Bacteroidota</taxon>
        <taxon>Flavobacteriia</taxon>
        <taxon>Flavobacteriales</taxon>
        <taxon>Flavobacteriaceae</taxon>
        <taxon>Flavobacterium</taxon>
    </lineage>
</organism>
<dbReference type="AlphaFoldDB" id="A0A066WZU2"/>
<dbReference type="PATRIC" id="fig|1492738.3.peg.736"/>
<keyword evidence="2" id="KW-1185">Reference proteome</keyword>
<dbReference type="Proteomes" id="UP000027064">
    <property type="component" value="Unassembled WGS sequence"/>
</dbReference>
<name>A0A066WZU2_9FLAO</name>
<gene>
    <name evidence="1" type="ORF">FEM21_07420</name>
</gene>
<evidence type="ECO:0000313" key="1">
    <source>
        <dbReference type="EMBL" id="KDN56190.1"/>
    </source>
</evidence>
<protein>
    <submittedName>
        <fullName evidence="1">Uncharacterized protein</fullName>
    </submittedName>
</protein>
<reference evidence="1 2" key="1">
    <citation type="submission" date="2014-05" db="EMBL/GenBank/DDBJ databases">
        <title>Genome Sequence of Flavobacterium sp. EM1321.</title>
        <authorList>
            <person name="Shin S.-K."/>
            <person name="Yi H."/>
        </authorList>
    </citation>
    <scope>NUCLEOTIDE SEQUENCE [LARGE SCALE GENOMIC DNA]</scope>
    <source>
        <strain evidence="1 2">EM1321</strain>
    </source>
</reference>
<comment type="caution">
    <text evidence="1">The sequence shown here is derived from an EMBL/GenBank/DDBJ whole genome shotgun (WGS) entry which is preliminary data.</text>
</comment>
<dbReference type="EMBL" id="JNCA01000006">
    <property type="protein sequence ID" value="KDN56190.1"/>
    <property type="molecule type" value="Genomic_DNA"/>
</dbReference>
<proteinExistence type="predicted"/>
<evidence type="ECO:0000313" key="2">
    <source>
        <dbReference type="Proteomes" id="UP000027064"/>
    </source>
</evidence>
<dbReference type="RefSeq" id="WP_035657922.1">
    <property type="nucleotide sequence ID" value="NZ_JNCA01000006.1"/>
</dbReference>